<accession>A0ABV8JDP1</accession>
<dbReference type="GO" id="GO:0070204">
    <property type="term" value="F:2-succinyl-5-enolpyruvyl-6-hydroxy-3-cyclohexene-1-carboxylic-acid synthase activity"/>
    <property type="evidence" value="ECO:0007669"/>
    <property type="project" value="UniProtKB-EC"/>
</dbReference>
<evidence type="ECO:0000256" key="7">
    <source>
        <dbReference type="HAMAP-Rule" id="MF_01659"/>
    </source>
</evidence>
<evidence type="ECO:0000259" key="11">
    <source>
        <dbReference type="Pfam" id="PF16582"/>
    </source>
</evidence>
<dbReference type="Gene3D" id="3.40.50.1220">
    <property type="entry name" value="TPP-binding domain"/>
    <property type="match status" value="1"/>
</dbReference>
<dbReference type="NCBIfam" id="TIGR00173">
    <property type="entry name" value="menD"/>
    <property type="match status" value="1"/>
</dbReference>
<dbReference type="InterPro" id="IPR029061">
    <property type="entry name" value="THDP-binding"/>
</dbReference>
<dbReference type="CDD" id="cd02009">
    <property type="entry name" value="TPP_SHCHC_synthase"/>
    <property type="match status" value="1"/>
</dbReference>
<proteinExistence type="inferred from homology"/>
<evidence type="ECO:0000256" key="3">
    <source>
        <dbReference type="ARBA" id="ARBA00022723"/>
    </source>
</evidence>
<comment type="similarity">
    <text evidence="7">Belongs to the TPP enzyme family. MenD subfamily.</text>
</comment>
<feature type="domain" description="Thiamine pyrophosphate enzyme TPP-binding" evidence="9">
    <location>
        <begin position="446"/>
        <end position="563"/>
    </location>
</feature>
<dbReference type="PIRSF" id="PIRSF004983">
    <property type="entry name" value="MenD"/>
    <property type="match status" value="1"/>
</dbReference>
<reference evidence="13" key="1">
    <citation type="journal article" date="2019" name="Int. J. Syst. Evol. Microbiol.">
        <title>The Global Catalogue of Microorganisms (GCM) 10K type strain sequencing project: providing services to taxonomists for standard genome sequencing and annotation.</title>
        <authorList>
            <consortium name="The Broad Institute Genomics Platform"/>
            <consortium name="The Broad Institute Genome Sequencing Center for Infectious Disease"/>
            <person name="Wu L."/>
            <person name="Ma J."/>
        </authorList>
    </citation>
    <scope>NUCLEOTIDE SEQUENCE [LARGE SCALE GENOMIC DNA]</scope>
    <source>
        <strain evidence="13">IBRC-M 10813</strain>
    </source>
</reference>
<comment type="cofactor">
    <cofactor evidence="7">
        <name>Mg(2+)</name>
        <dbReference type="ChEBI" id="CHEBI:18420"/>
    </cofactor>
    <cofactor evidence="7">
        <name>Mn(2+)</name>
        <dbReference type="ChEBI" id="CHEBI:29035"/>
    </cofactor>
</comment>
<evidence type="ECO:0000259" key="9">
    <source>
        <dbReference type="Pfam" id="PF02775"/>
    </source>
</evidence>
<evidence type="ECO:0000256" key="8">
    <source>
        <dbReference type="SAM" id="MobiDB-lite"/>
    </source>
</evidence>
<evidence type="ECO:0000256" key="1">
    <source>
        <dbReference type="ARBA" id="ARBA00022428"/>
    </source>
</evidence>
<organism evidence="12 13">
    <name type="scientific">Salinithrix halophila</name>
    <dbReference type="NCBI Taxonomy" id="1485204"/>
    <lineage>
        <taxon>Bacteria</taxon>
        <taxon>Bacillati</taxon>
        <taxon>Bacillota</taxon>
        <taxon>Bacilli</taxon>
        <taxon>Bacillales</taxon>
        <taxon>Thermoactinomycetaceae</taxon>
        <taxon>Salinithrix</taxon>
    </lineage>
</organism>
<keyword evidence="13" id="KW-1185">Reference proteome</keyword>
<dbReference type="Pfam" id="PF16582">
    <property type="entry name" value="TPP_enzyme_M_2"/>
    <property type="match status" value="1"/>
</dbReference>
<comment type="function">
    <text evidence="7">Catalyzes the thiamine diphosphate-dependent decarboxylation of 2-oxoglutarate and the subsequent addition of the resulting succinic semialdehyde-thiamine pyrophosphate anion to isochorismate to yield 2-succinyl-5-enolpyruvyl-6-hydroxy-3-cyclohexene-1-carboxylate (SEPHCHC).</text>
</comment>
<keyword evidence="4 7" id="KW-0460">Magnesium</keyword>
<protein>
    <recommendedName>
        <fullName evidence="7">2-succinyl-5-enolpyruvyl-6-hydroxy-3-cyclohexene-1-carboxylate synthase</fullName>
        <shortName evidence="7">SEPHCHC synthase</shortName>
        <ecNumber evidence="7">2.2.1.9</ecNumber>
    </recommendedName>
    <alternativeName>
        <fullName evidence="7">Menaquinone biosynthesis protein MenD</fullName>
    </alternativeName>
</protein>
<evidence type="ECO:0000256" key="6">
    <source>
        <dbReference type="ARBA" id="ARBA00023211"/>
    </source>
</evidence>
<dbReference type="RefSeq" id="WP_380702293.1">
    <property type="nucleotide sequence ID" value="NZ_JBHSAP010000007.1"/>
</dbReference>
<feature type="region of interest" description="Disordered" evidence="8">
    <location>
        <begin position="189"/>
        <end position="209"/>
    </location>
</feature>
<dbReference type="HAMAP" id="MF_01659">
    <property type="entry name" value="MenD"/>
    <property type="match status" value="1"/>
</dbReference>
<comment type="subunit">
    <text evidence="7">Homodimer.</text>
</comment>
<dbReference type="SUPFAM" id="SSF52467">
    <property type="entry name" value="DHS-like NAD/FAD-binding domain"/>
    <property type="match status" value="1"/>
</dbReference>
<evidence type="ECO:0000256" key="2">
    <source>
        <dbReference type="ARBA" id="ARBA00022679"/>
    </source>
</evidence>
<dbReference type="PANTHER" id="PTHR42916">
    <property type="entry name" value="2-SUCCINYL-5-ENOLPYRUVYL-6-HYDROXY-3-CYCLOHEXENE-1-CARBOXYLATE SYNTHASE"/>
    <property type="match status" value="1"/>
</dbReference>
<dbReference type="InterPro" id="IPR004433">
    <property type="entry name" value="MenaQ_synth_MenD"/>
</dbReference>
<dbReference type="InterPro" id="IPR032264">
    <property type="entry name" value="MenD_middle"/>
</dbReference>
<keyword evidence="3 7" id="KW-0479">Metal-binding</keyword>
<sequence>MSTHREELTAYTGAFVDELVKGGLTQAVISPGSRSTPLAMVMVAHPDLTVRMHVDERSAGFFALGLAKTTGKPTALLCTSGTAAANYAPAVVEARLARVPLVVLTSDRPHELRDVGAPQAIDQLGMYGSHAKWFAEMALPESSEPMLRYVRTMAARAVGTASVGPKGPVHLNFPFREPLVPDLQTPSLFKGGRRSGETGPYVTVSEGRRKPDGAEVDRLAAAFAGVERGLIVCGPQEDPSLGGALHRLAESLSWPVLADPLSQLRRGPHAADWILDSYDAFLRHPIVKEKAAPEAVIRFGAMPVSKPWMLFMKERPDCRQVVVDPDGGWREPTLSATEMIYADPALFAEELAGRVESLAPIRTGRWANAWRELDARTRKEMDAASRKVQGLFEGRVFTELAETMPEGSLLFAGNSMPIRDMDSFFLKGRQSVRTMANRGANGIDGVVSTALGAAAHHPRTVLVLGDLSFYHDLNGLLAAKMHRLDLTIIVVNNDGGGIFSFLPQAAELDKENFETLFGTPVDLDYAHAVHMYGGAFTRVASWEAFRSAFREGMEGEGLHVIEVPTSRNENAALHRQIWSEVHRSLDSWLAEVDFGWIGRSAE</sequence>
<evidence type="ECO:0000256" key="5">
    <source>
        <dbReference type="ARBA" id="ARBA00023052"/>
    </source>
</evidence>
<gene>
    <name evidence="7 12" type="primary">menD</name>
    <name evidence="12" type="ORF">ACFOUO_03795</name>
</gene>
<keyword evidence="1 7" id="KW-0474">Menaquinone biosynthesis</keyword>
<dbReference type="InterPro" id="IPR029035">
    <property type="entry name" value="DHS-like_NAD/FAD-binding_dom"/>
</dbReference>
<feature type="domain" description="Thiamine pyrophosphate enzyme N-terminal TPP-binding" evidence="10">
    <location>
        <begin position="14"/>
        <end position="126"/>
    </location>
</feature>
<dbReference type="Pfam" id="PF02775">
    <property type="entry name" value="TPP_enzyme_C"/>
    <property type="match status" value="1"/>
</dbReference>
<dbReference type="Pfam" id="PF02776">
    <property type="entry name" value="TPP_enzyme_N"/>
    <property type="match status" value="1"/>
</dbReference>
<evidence type="ECO:0000313" key="13">
    <source>
        <dbReference type="Proteomes" id="UP001595843"/>
    </source>
</evidence>
<comment type="caution">
    <text evidence="12">The sequence shown here is derived from an EMBL/GenBank/DDBJ whole genome shotgun (WGS) entry which is preliminary data.</text>
</comment>
<feature type="domain" description="Menaquinone biosynthesis protein MenD middle" evidence="11">
    <location>
        <begin position="227"/>
        <end position="411"/>
    </location>
</feature>
<dbReference type="EC" id="2.2.1.9" evidence="7"/>
<comment type="catalytic activity">
    <reaction evidence="7">
        <text>isochorismate + 2-oxoglutarate + H(+) = 5-enolpyruvoyl-6-hydroxy-2-succinyl-cyclohex-3-ene-1-carboxylate + CO2</text>
        <dbReference type="Rhea" id="RHEA:25593"/>
        <dbReference type="ChEBI" id="CHEBI:15378"/>
        <dbReference type="ChEBI" id="CHEBI:16526"/>
        <dbReference type="ChEBI" id="CHEBI:16810"/>
        <dbReference type="ChEBI" id="CHEBI:29780"/>
        <dbReference type="ChEBI" id="CHEBI:58818"/>
        <dbReference type="EC" id="2.2.1.9"/>
    </reaction>
</comment>
<dbReference type="InterPro" id="IPR011766">
    <property type="entry name" value="TPP_enzyme_TPP-bd"/>
</dbReference>
<dbReference type="InterPro" id="IPR012001">
    <property type="entry name" value="Thiamin_PyroP_enz_TPP-bd_dom"/>
</dbReference>
<comment type="pathway">
    <text evidence="7">Quinol/quinone metabolism; 1,4-dihydroxy-2-naphthoate biosynthesis; 1,4-dihydroxy-2-naphthoate from chorismate: step 2/7.</text>
</comment>
<dbReference type="Gene3D" id="3.40.50.970">
    <property type="match status" value="2"/>
</dbReference>
<evidence type="ECO:0000256" key="4">
    <source>
        <dbReference type="ARBA" id="ARBA00022842"/>
    </source>
</evidence>
<keyword evidence="6 7" id="KW-0464">Manganese</keyword>
<keyword evidence="2 7" id="KW-0808">Transferase</keyword>
<name>A0ABV8JDP1_9BACL</name>
<keyword evidence="5 7" id="KW-0786">Thiamine pyrophosphate</keyword>
<evidence type="ECO:0000259" key="10">
    <source>
        <dbReference type="Pfam" id="PF02776"/>
    </source>
</evidence>
<dbReference type="PANTHER" id="PTHR42916:SF1">
    <property type="entry name" value="PROTEIN PHYLLO, CHLOROPLASTIC"/>
    <property type="match status" value="1"/>
</dbReference>
<comment type="pathway">
    <text evidence="7">Quinol/quinone metabolism; menaquinone biosynthesis.</text>
</comment>
<evidence type="ECO:0000313" key="12">
    <source>
        <dbReference type="EMBL" id="MFC4075925.1"/>
    </source>
</evidence>
<dbReference type="Proteomes" id="UP001595843">
    <property type="component" value="Unassembled WGS sequence"/>
</dbReference>
<dbReference type="SUPFAM" id="SSF52518">
    <property type="entry name" value="Thiamin diphosphate-binding fold (THDP-binding)"/>
    <property type="match status" value="2"/>
</dbReference>
<comment type="cofactor">
    <cofactor evidence="7">
        <name>thiamine diphosphate</name>
        <dbReference type="ChEBI" id="CHEBI:58937"/>
    </cofactor>
    <text evidence="7">Binds 1 thiamine pyrophosphate per subunit.</text>
</comment>
<dbReference type="CDD" id="cd07037">
    <property type="entry name" value="TPP_PYR_MenD"/>
    <property type="match status" value="1"/>
</dbReference>
<dbReference type="EMBL" id="JBHSAP010000007">
    <property type="protein sequence ID" value="MFC4075925.1"/>
    <property type="molecule type" value="Genomic_DNA"/>
</dbReference>